<evidence type="ECO:0000313" key="2">
    <source>
        <dbReference type="EMBL" id="MBB3232530.1"/>
    </source>
</evidence>
<dbReference type="RefSeq" id="WP_246404107.1">
    <property type="nucleotide sequence ID" value="NZ_JACHXR010000013.1"/>
</dbReference>
<dbReference type="EMBL" id="JACHXR010000013">
    <property type="protein sequence ID" value="MBB3232530.1"/>
    <property type="molecule type" value="Genomic_DNA"/>
</dbReference>
<proteinExistence type="predicted"/>
<reference evidence="2 3" key="1">
    <citation type="submission" date="2020-08" db="EMBL/GenBank/DDBJ databases">
        <title>Genomic Encyclopedia of Type Strains, Phase III (KMG-III): the genomes of soil and plant-associated and newly described type strains.</title>
        <authorList>
            <person name="Whitman W."/>
        </authorList>
    </citation>
    <scope>NUCLEOTIDE SEQUENCE [LARGE SCALE GENOMIC DNA]</scope>
    <source>
        <strain evidence="2 3">CECT 7744</strain>
    </source>
</reference>
<feature type="chain" id="PRO_5030559518" description="Lipoprotein" evidence="1">
    <location>
        <begin position="21"/>
        <end position="99"/>
    </location>
</feature>
<protein>
    <recommendedName>
        <fullName evidence="4">Lipoprotein</fullName>
    </recommendedName>
</protein>
<dbReference type="AlphaFoldDB" id="A0A7W5EX81"/>
<accession>A0A7W5EX81</accession>
<sequence length="99" mass="11831">MNMARIVGPAMLMVAALTLAGCSYTPARVMSEPLIEIDGHDGGYHRHHDHYEDDYWEHYGHDRDRHYDDRHYHDRRHYRDRDRHRSRFCPPGLAMQGRC</sequence>
<evidence type="ECO:0000313" key="3">
    <source>
        <dbReference type="Proteomes" id="UP000518892"/>
    </source>
</evidence>
<gene>
    <name evidence="2" type="ORF">FHR97_003399</name>
</gene>
<feature type="signal peptide" evidence="1">
    <location>
        <begin position="1"/>
        <end position="20"/>
    </location>
</feature>
<name>A0A7W5EX81_9GAMM</name>
<evidence type="ECO:0000256" key="1">
    <source>
        <dbReference type="SAM" id="SignalP"/>
    </source>
</evidence>
<evidence type="ECO:0008006" key="4">
    <source>
        <dbReference type="Google" id="ProtNLM"/>
    </source>
</evidence>
<comment type="caution">
    <text evidence="2">The sequence shown here is derived from an EMBL/GenBank/DDBJ whole genome shotgun (WGS) entry which is preliminary data.</text>
</comment>
<organism evidence="2 3">
    <name type="scientific">Halomonas stenophila</name>
    <dbReference type="NCBI Taxonomy" id="795312"/>
    <lineage>
        <taxon>Bacteria</taxon>
        <taxon>Pseudomonadati</taxon>
        <taxon>Pseudomonadota</taxon>
        <taxon>Gammaproteobacteria</taxon>
        <taxon>Oceanospirillales</taxon>
        <taxon>Halomonadaceae</taxon>
        <taxon>Halomonas</taxon>
    </lineage>
</organism>
<keyword evidence="3" id="KW-1185">Reference proteome</keyword>
<dbReference type="Proteomes" id="UP000518892">
    <property type="component" value="Unassembled WGS sequence"/>
</dbReference>
<dbReference type="PROSITE" id="PS51257">
    <property type="entry name" value="PROKAR_LIPOPROTEIN"/>
    <property type="match status" value="1"/>
</dbReference>
<keyword evidence="1" id="KW-0732">Signal</keyword>